<dbReference type="Proteomes" id="UP000324974">
    <property type="component" value="Chromosome"/>
</dbReference>
<dbReference type="InterPro" id="IPR038731">
    <property type="entry name" value="RgtA/B/C-like"/>
</dbReference>
<protein>
    <submittedName>
        <fullName evidence="10">Putative glycosyltransferase</fullName>
    </submittedName>
</protein>
<keyword evidence="11" id="KW-1185">Reference proteome</keyword>
<feature type="transmembrane region" description="Helical" evidence="8">
    <location>
        <begin position="358"/>
        <end position="380"/>
    </location>
</feature>
<reference evidence="11" key="1">
    <citation type="submission" date="2019-08" db="EMBL/GenBank/DDBJ databases">
        <title>Limnoglobus roseus gen. nov., sp. nov., a novel freshwater planctomycete with a giant genome from the family Gemmataceae.</title>
        <authorList>
            <person name="Kulichevskaya I.S."/>
            <person name="Naumoff D.G."/>
            <person name="Miroshnikov K."/>
            <person name="Ivanova A."/>
            <person name="Philippov D.A."/>
            <person name="Hakobyan A."/>
            <person name="Rijpstra I.C."/>
            <person name="Sinninghe Damste J.S."/>
            <person name="Liesack W."/>
            <person name="Dedysh S.N."/>
        </authorList>
    </citation>
    <scope>NUCLEOTIDE SEQUENCE [LARGE SCALE GENOMIC DNA]</scope>
    <source>
        <strain evidence="11">PX52</strain>
    </source>
</reference>
<evidence type="ECO:0000256" key="4">
    <source>
        <dbReference type="ARBA" id="ARBA00022679"/>
    </source>
</evidence>
<comment type="subcellular location">
    <subcellularLocation>
        <location evidence="1">Cell membrane</location>
        <topology evidence="1">Multi-pass membrane protein</topology>
    </subcellularLocation>
</comment>
<dbReference type="KEGG" id="lrs:PX52LOC_03472"/>
<organism evidence="10 11">
    <name type="scientific">Limnoglobus roseus</name>
    <dbReference type="NCBI Taxonomy" id="2598579"/>
    <lineage>
        <taxon>Bacteria</taxon>
        <taxon>Pseudomonadati</taxon>
        <taxon>Planctomycetota</taxon>
        <taxon>Planctomycetia</taxon>
        <taxon>Gemmatales</taxon>
        <taxon>Gemmataceae</taxon>
        <taxon>Limnoglobus</taxon>
    </lineage>
</organism>
<keyword evidence="4 10" id="KW-0808">Transferase</keyword>
<feature type="transmembrane region" description="Helical" evidence="8">
    <location>
        <begin position="135"/>
        <end position="154"/>
    </location>
</feature>
<gene>
    <name evidence="10" type="ORF">PX52LOC_03472</name>
</gene>
<feature type="domain" description="Glycosyltransferase RgtA/B/C/D-like" evidence="9">
    <location>
        <begin position="87"/>
        <end position="233"/>
    </location>
</feature>
<evidence type="ECO:0000259" key="9">
    <source>
        <dbReference type="Pfam" id="PF13231"/>
    </source>
</evidence>
<dbReference type="GO" id="GO:0009103">
    <property type="term" value="P:lipopolysaccharide biosynthetic process"/>
    <property type="evidence" value="ECO:0007669"/>
    <property type="project" value="UniProtKB-ARBA"/>
</dbReference>
<evidence type="ECO:0000256" key="1">
    <source>
        <dbReference type="ARBA" id="ARBA00004651"/>
    </source>
</evidence>
<dbReference type="OrthoDB" id="265333at2"/>
<dbReference type="GO" id="GO:0016763">
    <property type="term" value="F:pentosyltransferase activity"/>
    <property type="evidence" value="ECO:0007669"/>
    <property type="project" value="TreeGrafter"/>
</dbReference>
<keyword evidence="3" id="KW-0328">Glycosyltransferase</keyword>
<evidence type="ECO:0000313" key="10">
    <source>
        <dbReference type="EMBL" id="QEL16513.1"/>
    </source>
</evidence>
<dbReference type="PANTHER" id="PTHR33908:SF3">
    <property type="entry name" value="UNDECAPRENYL PHOSPHATE-ALPHA-4-AMINO-4-DEOXY-L-ARABINOSE ARABINOSYL TRANSFERASE"/>
    <property type="match status" value="1"/>
</dbReference>
<sequence>MSLSVVEPLTVLIRRVAVVHSPSPASKPRLRGYLEPLAVGSYLVALTFVLLRCAALRRYWFDELFTLHLARSPQSLWSNLASGLDNNPPLSYLLTALSVGIFGEVEWAVRLPAVLGAVLSGLCLYLFVRHRRGPAEAFLALSIVTISPAVWAYFLEARPYGLAVGFTASALLAWQRGWKLTFAASCVLGLSSHYFFVVPMVAFGLAELIRTAQNRKLDRGMAAGFVAVIVTLAALYPLWGYGPQAYAAGFWSKVKFTRPAVESVFQDFTRKEMLPPLAVALIVGIVAGRRRDEAAPYPLAEAVALAALAAGPIIGVAVGAKVTGAFYYRYVLPSVLGFGAVFAFAVSRAAGGNRAAVLLAAVGFVWCGLVGNAGMATGYYRAEAANLRETADFLRANADGTTIVESPFEFARWWHYEGQSLPVAFLADVDLAMKHTKSDTVDRGLYALARISDVPLLTPDEAAAKLRAGERLHFYGPDGGWRREELQKRGVVFTEIAKRDAGGTLYRLSLPD</sequence>
<evidence type="ECO:0000256" key="3">
    <source>
        <dbReference type="ARBA" id="ARBA00022676"/>
    </source>
</evidence>
<feature type="transmembrane region" description="Helical" evidence="8">
    <location>
        <begin position="37"/>
        <end position="60"/>
    </location>
</feature>
<keyword evidence="6 8" id="KW-1133">Transmembrane helix</keyword>
<evidence type="ECO:0000256" key="6">
    <source>
        <dbReference type="ARBA" id="ARBA00022989"/>
    </source>
</evidence>
<evidence type="ECO:0000256" key="2">
    <source>
        <dbReference type="ARBA" id="ARBA00022475"/>
    </source>
</evidence>
<proteinExistence type="predicted"/>
<dbReference type="InterPro" id="IPR050297">
    <property type="entry name" value="LipidA_mod_glycosyltrf_83"/>
</dbReference>
<feature type="transmembrane region" description="Helical" evidence="8">
    <location>
        <begin position="326"/>
        <end position="346"/>
    </location>
</feature>
<feature type="transmembrane region" description="Helical" evidence="8">
    <location>
        <begin position="221"/>
        <end position="239"/>
    </location>
</feature>
<evidence type="ECO:0000256" key="5">
    <source>
        <dbReference type="ARBA" id="ARBA00022692"/>
    </source>
</evidence>
<dbReference type="AlphaFoldDB" id="A0A5C1AE33"/>
<evidence type="ECO:0000313" key="11">
    <source>
        <dbReference type="Proteomes" id="UP000324974"/>
    </source>
</evidence>
<dbReference type="GO" id="GO:0005886">
    <property type="term" value="C:plasma membrane"/>
    <property type="evidence" value="ECO:0007669"/>
    <property type="project" value="UniProtKB-SubCell"/>
</dbReference>
<name>A0A5C1AE33_9BACT</name>
<keyword evidence="2" id="KW-1003">Cell membrane</keyword>
<feature type="transmembrane region" description="Helical" evidence="8">
    <location>
        <begin position="182"/>
        <end position="209"/>
    </location>
</feature>
<dbReference type="PANTHER" id="PTHR33908">
    <property type="entry name" value="MANNOSYLTRANSFERASE YKCB-RELATED"/>
    <property type="match status" value="1"/>
</dbReference>
<accession>A0A5C1AE33</accession>
<dbReference type="GO" id="GO:0010041">
    <property type="term" value="P:response to iron(III) ion"/>
    <property type="evidence" value="ECO:0007669"/>
    <property type="project" value="TreeGrafter"/>
</dbReference>
<evidence type="ECO:0000256" key="7">
    <source>
        <dbReference type="ARBA" id="ARBA00023136"/>
    </source>
</evidence>
<dbReference type="RefSeq" id="WP_149111236.1">
    <property type="nucleotide sequence ID" value="NZ_CP042425.1"/>
</dbReference>
<keyword evidence="5 8" id="KW-0812">Transmembrane</keyword>
<dbReference type="Pfam" id="PF13231">
    <property type="entry name" value="PMT_2"/>
    <property type="match status" value="1"/>
</dbReference>
<keyword evidence="7 8" id="KW-0472">Membrane</keyword>
<dbReference type="EMBL" id="CP042425">
    <property type="protein sequence ID" value="QEL16513.1"/>
    <property type="molecule type" value="Genomic_DNA"/>
</dbReference>
<evidence type="ECO:0000256" key="8">
    <source>
        <dbReference type="SAM" id="Phobius"/>
    </source>
</evidence>
<feature type="transmembrane region" description="Helical" evidence="8">
    <location>
        <begin position="107"/>
        <end position="128"/>
    </location>
</feature>
<feature type="transmembrane region" description="Helical" evidence="8">
    <location>
        <begin position="302"/>
        <end position="320"/>
    </location>
</feature>